<dbReference type="InterPro" id="IPR012318">
    <property type="entry name" value="HTH_CRP"/>
</dbReference>
<feature type="domain" description="HTH crp-type" evidence="5">
    <location>
        <begin position="153"/>
        <end position="225"/>
    </location>
</feature>
<dbReference type="InterPro" id="IPR036390">
    <property type="entry name" value="WH_DNA-bd_sf"/>
</dbReference>
<dbReference type="EMBL" id="AP018823">
    <property type="protein sequence ID" value="BBF85285.1"/>
    <property type="molecule type" value="Genomic_DNA"/>
</dbReference>
<protein>
    <submittedName>
        <fullName evidence="6">Transcriptional regulator, Crp/Fnr family</fullName>
    </submittedName>
</protein>
<keyword evidence="3" id="KW-0804">Transcription</keyword>
<dbReference type="InterPro" id="IPR000595">
    <property type="entry name" value="cNMP-bd_dom"/>
</dbReference>
<evidence type="ECO:0000256" key="3">
    <source>
        <dbReference type="ARBA" id="ARBA00023163"/>
    </source>
</evidence>
<dbReference type="Pfam" id="PF13545">
    <property type="entry name" value="HTH_Crp_2"/>
    <property type="match status" value="1"/>
</dbReference>
<dbReference type="PROSITE" id="PS51063">
    <property type="entry name" value="HTH_CRP_2"/>
    <property type="match status" value="1"/>
</dbReference>
<dbReference type="PANTHER" id="PTHR24567">
    <property type="entry name" value="CRP FAMILY TRANSCRIPTIONAL REGULATORY PROTEIN"/>
    <property type="match status" value="1"/>
</dbReference>
<evidence type="ECO:0000259" key="5">
    <source>
        <dbReference type="PROSITE" id="PS51063"/>
    </source>
</evidence>
<dbReference type="KEGG" id="amah:DLM_1668"/>
<dbReference type="InterPro" id="IPR050397">
    <property type="entry name" value="Env_Response_Regulators"/>
</dbReference>
<dbReference type="GO" id="GO:0003677">
    <property type="term" value="F:DNA binding"/>
    <property type="evidence" value="ECO:0007669"/>
    <property type="project" value="UniProtKB-KW"/>
</dbReference>
<reference evidence="7" key="3">
    <citation type="journal article" date="2017" name="Plant Physiol. Biochem.">
        <title>Differential oxidative and antioxidative response of duckweed Lemna minor toward plant growth promoting/inhibiting bacteria.</title>
        <authorList>
            <person name="Ishizawa H."/>
            <person name="Kuroda M."/>
            <person name="Morikawa M."/>
            <person name="Ike M."/>
        </authorList>
    </citation>
    <scope>NUCLEOTIDE SEQUENCE [LARGE SCALE GENOMIC DNA]</scope>
    <source>
        <strain evidence="7">H3</strain>
    </source>
</reference>
<gene>
    <name evidence="6" type="ORF">DLM_1668</name>
</gene>
<dbReference type="InterPro" id="IPR014710">
    <property type="entry name" value="RmlC-like_jellyroll"/>
</dbReference>
<dbReference type="SMART" id="SM00100">
    <property type="entry name" value="cNMP"/>
    <property type="match status" value="1"/>
</dbReference>
<dbReference type="InterPro" id="IPR036388">
    <property type="entry name" value="WH-like_DNA-bd_sf"/>
</dbReference>
<dbReference type="Gene3D" id="2.60.120.10">
    <property type="entry name" value="Jelly Rolls"/>
    <property type="match status" value="1"/>
</dbReference>
<keyword evidence="1" id="KW-0805">Transcription regulation</keyword>
<dbReference type="PROSITE" id="PS50042">
    <property type="entry name" value="CNMP_BINDING_3"/>
    <property type="match status" value="1"/>
</dbReference>
<reference evidence="6 7" key="2">
    <citation type="journal article" date="2017" name="Genome Announc.">
        <title>Draft genome sequence of Aquitalea magnusonii strain H3, a plant growth-promoting bacterium of duckweed Lemna minor.</title>
        <authorList>
            <person name="Ishizawa H."/>
            <person name="Kuroda M."/>
            <person name="Ike M."/>
        </authorList>
    </citation>
    <scope>NUCLEOTIDE SEQUENCE [LARGE SCALE GENOMIC DNA]</scope>
    <source>
        <strain evidence="6 7">H3</strain>
    </source>
</reference>
<name>A0A3G9GCW4_9NEIS</name>
<sequence length="246" mass="26521">MSQSSGSASLPASLSNSSWFQSLPADLQHWLQQHARLLVLPAGQRLFARGDAADGLYGLAEGLVRISGSDASGQEAIAAVLAPPQWFGEIALFDAASRTHDAWTDSTVTLVHVPQAPLLALLAAQPQYWRDLGRLLSQKVRASFIAMEDLMLLPPGPRLARRLLQMSNSYGALQGSTLRELPLSQTRLAAMLALSRQTVNQQLQVMAAAGLLRLRRGVVEIVDQPGLQLLAAQAREDVGYQAAIDK</sequence>
<evidence type="ECO:0000259" key="4">
    <source>
        <dbReference type="PROSITE" id="PS50042"/>
    </source>
</evidence>
<keyword evidence="2" id="KW-0238">DNA-binding</keyword>
<dbReference type="Gene3D" id="1.10.10.10">
    <property type="entry name" value="Winged helix-like DNA-binding domain superfamily/Winged helix DNA-binding domain"/>
    <property type="match status" value="1"/>
</dbReference>
<dbReference type="SUPFAM" id="SSF51206">
    <property type="entry name" value="cAMP-binding domain-like"/>
    <property type="match status" value="1"/>
</dbReference>
<feature type="domain" description="Cyclic nucleotide-binding" evidence="4">
    <location>
        <begin position="19"/>
        <end position="122"/>
    </location>
</feature>
<dbReference type="CDD" id="cd00038">
    <property type="entry name" value="CAP_ED"/>
    <property type="match status" value="1"/>
</dbReference>
<reference evidence="7" key="1">
    <citation type="journal article" date="2017" name="Biotechnol. Biofuels">
        <title>Evaluation of environmental bacterial communities as a factor affecting the growth of duckweed Lemna minor.</title>
        <authorList>
            <person name="Ishizawa H."/>
            <person name="Kuroda M."/>
            <person name="Morikawa M."/>
            <person name="Ike M."/>
        </authorList>
    </citation>
    <scope>NUCLEOTIDE SEQUENCE [LARGE SCALE GENOMIC DNA]</scope>
    <source>
        <strain evidence="7">H3</strain>
    </source>
</reference>
<dbReference type="PANTHER" id="PTHR24567:SF74">
    <property type="entry name" value="HTH-TYPE TRANSCRIPTIONAL REGULATOR ARCR"/>
    <property type="match status" value="1"/>
</dbReference>
<dbReference type="SUPFAM" id="SSF46785">
    <property type="entry name" value="Winged helix' DNA-binding domain"/>
    <property type="match status" value="1"/>
</dbReference>
<evidence type="ECO:0000256" key="2">
    <source>
        <dbReference type="ARBA" id="ARBA00023125"/>
    </source>
</evidence>
<dbReference type="RefSeq" id="WP_089083489.1">
    <property type="nucleotide sequence ID" value="NZ_AP018823.1"/>
</dbReference>
<evidence type="ECO:0000313" key="6">
    <source>
        <dbReference type="EMBL" id="BBF85285.1"/>
    </source>
</evidence>
<organism evidence="6 7">
    <name type="scientific">Aquitalea magnusonii</name>
    <dbReference type="NCBI Taxonomy" id="332411"/>
    <lineage>
        <taxon>Bacteria</taxon>
        <taxon>Pseudomonadati</taxon>
        <taxon>Pseudomonadota</taxon>
        <taxon>Betaproteobacteria</taxon>
        <taxon>Neisseriales</taxon>
        <taxon>Chromobacteriaceae</taxon>
        <taxon>Aquitalea</taxon>
    </lineage>
</organism>
<dbReference type="OrthoDB" id="6881322at2"/>
<dbReference type="Proteomes" id="UP000198290">
    <property type="component" value="Chromosome"/>
</dbReference>
<evidence type="ECO:0000313" key="7">
    <source>
        <dbReference type="Proteomes" id="UP000198290"/>
    </source>
</evidence>
<accession>A0A3G9GCW4</accession>
<dbReference type="AlphaFoldDB" id="A0A3G9GCW4"/>
<dbReference type="STRING" id="332411.VI06_13675"/>
<dbReference type="SMART" id="SM00419">
    <property type="entry name" value="HTH_CRP"/>
    <property type="match status" value="1"/>
</dbReference>
<proteinExistence type="predicted"/>
<dbReference type="Pfam" id="PF00027">
    <property type="entry name" value="cNMP_binding"/>
    <property type="match status" value="1"/>
</dbReference>
<evidence type="ECO:0000256" key="1">
    <source>
        <dbReference type="ARBA" id="ARBA00023015"/>
    </source>
</evidence>
<dbReference type="GO" id="GO:0003700">
    <property type="term" value="F:DNA-binding transcription factor activity"/>
    <property type="evidence" value="ECO:0007669"/>
    <property type="project" value="TreeGrafter"/>
</dbReference>
<keyword evidence="7" id="KW-1185">Reference proteome</keyword>
<dbReference type="GO" id="GO:0005829">
    <property type="term" value="C:cytosol"/>
    <property type="evidence" value="ECO:0007669"/>
    <property type="project" value="TreeGrafter"/>
</dbReference>
<dbReference type="InterPro" id="IPR018490">
    <property type="entry name" value="cNMP-bd_dom_sf"/>
</dbReference>